<comment type="caution">
    <text evidence="2">The sequence shown here is derived from an EMBL/GenBank/DDBJ whole genome shotgun (WGS) entry which is preliminary data.</text>
</comment>
<dbReference type="RefSeq" id="WP_008844500.1">
    <property type="nucleotide sequence ID" value="NZ_BAEN01000038.1"/>
</dbReference>
<keyword evidence="3" id="KW-1185">Reference proteome</keyword>
<accession>K6X1Z5</accession>
<feature type="domain" description="DUF4097" evidence="1">
    <location>
        <begin position="78"/>
        <end position="167"/>
    </location>
</feature>
<sequence>MFALTSFKTISKTLVTVSAVFALSGCIIHVGGGSNDTSEGNSVSSVFGGLEVSKGKHVSNVSSVNGGIELHDDVTARTVDTVNGSIEMGEYVEVQNASTVNGDIQAGHHFTSAGYVKTVNGDISLMPNSKLGQDVETVNGDIQLQNVSVNGSVHTHNGDIKLTNNTQILGDIIFHQNNRNNKGHSIPKLNIEMGVTVSGQIILYREVDLNIEDAELLKKVEIQYDNEK</sequence>
<reference evidence="2 3" key="1">
    <citation type="journal article" date="2017" name="Antonie Van Leeuwenhoek">
        <title>Rhizobium rhizosphaerae sp. nov., a novel species isolated from rice rhizosphere.</title>
        <authorList>
            <person name="Zhao J.J."/>
            <person name="Zhang J."/>
            <person name="Zhang R.J."/>
            <person name="Zhang C.W."/>
            <person name="Yin H.Q."/>
            <person name="Zhang X.X."/>
        </authorList>
    </citation>
    <scope>NUCLEOTIDE SEQUENCE [LARGE SCALE GENOMIC DNA]</scope>
    <source>
        <strain evidence="2 3">E3</strain>
    </source>
</reference>
<dbReference type="AlphaFoldDB" id="K6X1Z5"/>
<dbReference type="OrthoDB" id="6321858at2"/>
<dbReference type="STRING" id="1127673.GLIP_2056"/>
<evidence type="ECO:0000259" key="1">
    <source>
        <dbReference type="Pfam" id="PF13349"/>
    </source>
</evidence>
<name>K6X1Z5_9ALTE</name>
<protein>
    <recommendedName>
        <fullName evidence="1">DUF4097 domain-containing protein</fullName>
    </recommendedName>
</protein>
<organism evidence="2 3">
    <name type="scientific">Aliiglaciecola lipolytica E3</name>
    <dbReference type="NCBI Taxonomy" id="1127673"/>
    <lineage>
        <taxon>Bacteria</taxon>
        <taxon>Pseudomonadati</taxon>
        <taxon>Pseudomonadota</taxon>
        <taxon>Gammaproteobacteria</taxon>
        <taxon>Alteromonadales</taxon>
        <taxon>Alteromonadaceae</taxon>
        <taxon>Aliiglaciecola</taxon>
    </lineage>
</organism>
<gene>
    <name evidence="2" type="ORF">GLIP_2056</name>
</gene>
<proteinExistence type="predicted"/>
<dbReference type="Pfam" id="PF13349">
    <property type="entry name" value="DUF4097"/>
    <property type="match status" value="1"/>
</dbReference>
<evidence type="ECO:0000313" key="3">
    <source>
        <dbReference type="Proteomes" id="UP000006334"/>
    </source>
</evidence>
<evidence type="ECO:0000313" key="2">
    <source>
        <dbReference type="EMBL" id="GAC14684.1"/>
    </source>
</evidence>
<dbReference type="EMBL" id="BAEN01000038">
    <property type="protein sequence ID" value="GAC14684.1"/>
    <property type="molecule type" value="Genomic_DNA"/>
</dbReference>
<dbReference type="eggNOG" id="COG3595">
    <property type="taxonomic scope" value="Bacteria"/>
</dbReference>
<dbReference type="Proteomes" id="UP000006334">
    <property type="component" value="Unassembled WGS sequence"/>
</dbReference>
<dbReference type="InterPro" id="IPR025164">
    <property type="entry name" value="Toastrack_DUF4097"/>
</dbReference>